<evidence type="ECO:0000313" key="2">
    <source>
        <dbReference type="EMBL" id="KAJ4411020.1"/>
    </source>
</evidence>
<feature type="region of interest" description="Disordered" evidence="1">
    <location>
        <begin position="85"/>
        <end position="107"/>
    </location>
</feature>
<dbReference type="OrthoDB" id="3939438at2759"/>
<comment type="caution">
    <text evidence="2">The sequence shown here is derived from an EMBL/GenBank/DDBJ whole genome shotgun (WGS) entry which is preliminary data.</text>
</comment>
<gene>
    <name evidence="2" type="ORF">N0V91_001393</name>
</gene>
<dbReference type="EMBL" id="JAPEVA010000006">
    <property type="protein sequence ID" value="KAJ4411020.1"/>
    <property type="molecule type" value="Genomic_DNA"/>
</dbReference>
<proteinExistence type="predicted"/>
<feature type="compositionally biased region" description="Polar residues" evidence="1">
    <location>
        <begin position="92"/>
        <end position="104"/>
    </location>
</feature>
<accession>A0A9W9DAW9</accession>
<dbReference type="Proteomes" id="UP001140510">
    <property type="component" value="Unassembled WGS sequence"/>
</dbReference>
<protein>
    <submittedName>
        <fullName evidence="2">Uncharacterized protein</fullName>
    </submittedName>
</protein>
<name>A0A9W9DAW9_9PLEO</name>
<reference evidence="2" key="1">
    <citation type="submission" date="2022-10" db="EMBL/GenBank/DDBJ databases">
        <title>Tapping the CABI collections for fungal endophytes: first genome assemblies for Collariella, Neodidymelliopsis, Ascochyta clinopodiicola, Didymella pomorum, Didymosphaeria variabile, Neocosmospora piperis and Neocucurbitaria cava.</title>
        <authorList>
            <person name="Hill R."/>
        </authorList>
    </citation>
    <scope>NUCLEOTIDE SEQUENCE</scope>
    <source>
        <strain evidence="2">IMI 355091</strain>
    </source>
</reference>
<sequence length="156" mass="17850">MPVYTPIEDYVIDLPAPEDDPFFLDLVASLQPRVDQSELDNETFFEDFLDPPSQADWDALERGPFQDLLDQDTFSFRAYVHMTPAQDRPGLTTPSEKSLSTLDSGQGYGNGMAQQSLRECEVYLQQVDVHRYTILSLWPEFEDHPVWDDVKHCSGC</sequence>
<keyword evidence="3" id="KW-1185">Reference proteome</keyword>
<evidence type="ECO:0000256" key="1">
    <source>
        <dbReference type="SAM" id="MobiDB-lite"/>
    </source>
</evidence>
<organism evidence="2 3">
    <name type="scientific">Didymella pomorum</name>
    <dbReference type="NCBI Taxonomy" id="749634"/>
    <lineage>
        <taxon>Eukaryota</taxon>
        <taxon>Fungi</taxon>
        <taxon>Dikarya</taxon>
        <taxon>Ascomycota</taxon>
        <taxon>Pezizomycotina</taxon>
        <taxon>Dothideomycetes</taxon>
        <taxon>Pleosporomycetidae</taxon>
        <taxon>Pleosporales</taxon>
        <taxon>Pleosporineae</taxon>
        <taxon>Didymellaceae</taxon>
        <taxon>Didymella</taxon>
    </lineage>
</organism>
<dbReference type="AlphaFoldDB" id="A0A9W9DAW9"/>
<evidence type="ECO:0000313" key="3">
    <source>
        <dbReference type="Proteomes" id="UP001140510"/>
    </source>
</evidence>